<feature type="transmembrane region" description="Helical" evidence="1">
    <location>
        <begin position="59"/>
        <end position="81"/>
    </location>
</feature>
<comment type="caution">
    <text evidence="2">The sequence shown here is derived from an EMBL/GenBank/DDBJ whole genome shotgun (WGS) entry which is preliminary data.</text>
</comment>
<keyword evidence="1" id="KW-0472">Membrane</keyword>
<protein>
    <submittedName>
        <fullName evidence="2">Uncharacterized protein</fullName>
    </submittedName>
</protein>
<keyword evidence="1" id="KW-0812">Transmembrane</keyword>
<dbReference type="EMBL" id="JACOFZ010000001">
    <property type="protein sequence ID" value="MBC3880210.1"/>
    <property type="molecule type" value="Genomic_DNA"/>
</dbReference>
<accession>A0A923HI52</accession>
<evidence type="ECO:0000256" key="1">
    <source>
        <dbReference type="SAM" id="Phobius"/>
    </source>
</evidence>
<evidence type="ECO:0000313" key="2">
    <source>
        <dbReference type="EMBL" id="MBC3880210.1"/>
    </source>
</evidence>
<dbReference type="Proteomes" id="UP000627446">
    <property type="component" value="Unassembled WGS sequence"/>
</dbReference>
<keyword evidence="1" id="KW-1133">Transmembrane helix</keyword>
<proteinExistence type="predicted"/>
<keyword evidence="3" id="KW-1185">Reference proteome</keyword>
<gene>
    <name evidence="2" type="ORF">H8K36_02365</name>
</gene>
<sequence length="85" mass="9819">MENRIKKEERFSLGMKLMVVLWPGFLMACVATGIFFSLVDPMELIILDEKVQVHMLGAYTIGFLMFWALGCLSSWITTFLLQKIR</sequence>
<dbReference type="AlphaFoldDB" id="A0A923HI52"/>
<reference evidence="2" key="1">
    <citation type="submission" date="2020-08" db="EMBL/GenBank/DDBJ databases">
        <title>Novel species isolated from subtropical streams in China.</title>
        <authorList>
            <person name="Lu H."/>
        </authorList>
    </citation>
    <scope>NUCLEOTIDE SEQUENCE</scope>
    <source>
        <strain evidence="2">LX22W</strain>
    </source>
</reference>
<feature type="transmembrane region" description="Helical" evidence="1">
    <location>
        <begin position="20"/>
        <end position="39"/>
    </location>
</feature>
<organism evidence="2 3">
    <name type="scientific">Undibacterium nitidum</name>
    <dbReference type="NCBI Taxonomy" id="2762298"/>
    <lineage>
        <taxon>Bacteria</taxon>
        <taxon>Pseudomonadati</taxon>
        <taxon>Pseudomonadota</taxon>
        <taxon>Betaproteobacteria</taxon>
        <taxon>Burkholderiales</taxon>
        <taxon>Oxalobacteraceae</taxon>
        <taxon>Undibacterium</taxon>
    </lineage>
</organism>
<evidence type="ECO:0000313" key="3">
    <source>
        <dbReference type="Proteomes" id="UP000627446"/>
    </source>
</evidence>
<name>A0A923HI52_9BURK</name>
<dbReference type="PROSITE" id="PS51257">
    <property type="entry name" value="PROKAR_LIPOPROTEIN"/>
    <property type="match status" value="1"/>
</dbReference>